<accession>A0ABP8NG21</accession>
<keyword evidence="1" id="KW-0808">Transferase</keyword>
<keyword evidence="1" id="KW-0489">Methyltransferase</keyword>
<dbReference type="RefSeq" id="WP_345081633.1">
    <property type="nucleotide sequence ID" value="NZ_BAABFA010000010.1"/>
</dbReference>
<evidence type="ECO:0000313" key="2">
    <source>
        <dbReference type="Proteomes" id="UP001500067"/>
    </source>
</evidence>
<dbReference type="PANTHER" id="PTHR43861">
    <property type="entry name" value="TRANS-ACONITATE 2-METHYLTRANSFERASE-RELATED"/>
    <property type="match status" value="1"/>
</dbReference>
<keyword evidence="2" id="KW-1185">Reference proteome</keyword>
<protein>
    <submittedName>
        <fullName evidence="1">Class I SAM-dependent methyltransferase</fullName>
    </submittedName>
</protein>
<proteinExistence type="predicted"/>
<dbReference type="Proteomes" id="UP001500067">
    <property type="component" value="Unassembled WGS sequence"/>
</dbReference>
<dbReference type="Gene3D" id="3.40.50.150">
    <property type="entry name" value="Vaccinia Virus protein VP39"/>
    <property type="match status" value="1"/>
</dbReference>
<organism evidence="1 2">
    <name type="scientific">Nemorincola caseinilytica</name>
    <dbReference type="NCBI Taxonomy" id="2054315"/>
    <lineage>
        <taxon>Bacteria</taxon>
        <taxon>Pseudomonadati</taxon>
        <taxon>Bacteroidota</taxon>
        <taxon>Chitinophagia</taxon>
        <taxon>Chitinophagales</taxon>
        <taxon>Chitinophagaceae</taxon>
        <taxon>Nemorincola</taxon>
    </lineage>
</organism>
<gene>
    <name evidence="1" type="ORF">GCM10023093_17250</name>
</gene>
<evidence type="ECO:0000313" key="1">
    <source>
        <dbReference type="EMBL" id="GAA4465300.1"/>
    </source>
</evidence>
<dbReference type="Pfam" id="PF13489">
    <property type="entry name" value="Methyltransf_23"/>
    <property type="match status" value="1"/>
</dbReference>
<dbReference type="GO" id="GO:0008168">
    <property type="term" value="F:methyltransferase activity"/>
    <property type="evidence" value="ECO:0007669"/>
    <property type="project" value="UniProtKB-KW"/>
</dbReference>
<name>A0ABP8NG21_9BACT</name>
<dbReference type="EMBL" id="BAABFA010000010">
    <property type="protein sequence ID" value="GAA4465300.1"/>
    <property type="molecule type" value="Genomic_DNA"/>
</dbReference>
<comment type="caution">
    <text evidence="1">The sequence shown here is derived from an EMBL/GenBank/DDBJ whole genome shotgun (WGS) entry which is preliminary data.</text>
</comment>
<dbReference type="SUPFAM" id="SSF53335">
    <property type="entry name" value="S-adenosyl-L-methionine-dependent methyltransferases"/>
    <property type="match status" value="1"/>
</dbReference>
<dbReference type="CDD" id="cd02440">
    <property type="entry name" value="AdoMet_MTases"/>
    <property type="match status" value="1"/>
</dbReference>
<dbReference type="GO" id="GO:0032259">
    <property type="term" value="P:methylation"/>
    <property type="evidence" value="ECO:0007669"/>
    <property type="project" value="UniProtKB-KW"/>
</dbReference>
<reference evidence="2" key="1">
    <citation type="journal article" date="2019" name="Int. J. Syst. Evol. Microbiol.">
        <title>The Global Catalogue of Microorganisms (GCM) 10K type strain sequencing project: providing services to taxonomists for standard genome sequencing and annotation.</title>
        <authorList>
            <consortium name="The Broad Institute Genomics Platform"/>
            <consortium name="The Broad Institute Genome Sequencing Center for Infectious Disease"/>
            <person name="Wu L."/>
            <person name="Ma J."/>
        </authorList>
    </citation>
    <scope>NUCLEOTIDE SEQUENCE [LARGE SCALE GENOMIC DNA]</scope>
    <source>
        <strain evidence="2">JCM 32105</strain>
    </source>
</reference>
<dbReference type="InterPro" id="IPR029063">
    <property type="entry name" value="SAM-dependent_MTases_sf"/>
</dbReference>
<sequence length="264" mass="30599">MALKQHLDDKVRFDQQVDNSRSYVMPFIERTHAINAGTTVFEVGTAEGGVLLPFLERGCHCVGVDLAPERIDLAKGFLADAIAAGKAEILLKNIYDTDFLERYRHAFDIIILKDVIEHVPDQEAFIPYLKNFLRPGGQIFFGFPPWYMPFGGHQQVCRKKWPSVLPYYHILPRPLYKGILKMFGEHEVIIKELMEIKDTQITIERFERIVKASGLRVLAKEHYLINPIYKYKFGLQPRRQFAPITWIPYVRDFLTTCVYYTVGS</sequence>